<keyword evidence="1 3" id="KW-0238">DNA-binding</keyword>
<keyword evidence="7" id="KW-1185">Reference proteome</keyword>
<dbReference type="InterPro" id="IPR036910">
    <property type="entry name" value="HMG_box_dom_sf"/>
</dbReference>
<evidence type="ECO:0000259" key="5">
    <source>
        <dbReference type="PROSITE" id="PS50118"/>
    </source>
</evidence>
<name>A0A9N9GLF6_9GLOM</name>
<dbReference type="SMART" id="SM00398">
    <property type="entry name" value="HMG"/>
    <property type="match status" value="1"/>
</dbReference>
<dbReference type="GO" id="GO:0030154">
    <property type="term" value="P:cell differentiation"/>
    <property type="evidence" value="ECO:0007669"/>
    <property type="project" value="TreeGrafter"/>
</dbReference>
<dbReference type="GO" id="GO:0005634">
    <property type="term" value="C:nucleus"/>
    <property type="evidence" value="ECO:0007669"/>
    <property type="project" value="UniProtKB-UniRule"/>
</dbReference>
<dbReference type="Pfam" id="PF00505">
    <property type="entry name" value="HMG_box"/>
    <property type="match status" value="1"/>
</dbReference>
<comment type="caution">
    <text evidence="6">The sequence shown here is derived from an EMBL/GenBank/DDBJ whole genome shotgun (WGS) entry which is preliminary data.</text>
</comment>
<feature type="domain" description="HMG box" evidence="5">
    <location>
        <begin position="97"/>
        <end position="170"/>
    </location>
</feature>
<dbReference type="PANTHER" id="PTHR10270">
    <property type="entry name" value="SOX TRANSCRIPTION FACTOR"/>
    <property type="match status" value="1"/>
</dbReference>
<dbReference type="GO" id="GO:0000978">
    <property type="term" value="F:RNA polymerase II cis-regulatory region sequence-specific DNA binding"/>
    <property type="evidence" value="ECO:0007669"/>
    <property type="project" value="TreeGrafter"/>
</dbReference>
<feature type="region of interest" description="Disordered" evidence="4">
    <location>
        <begin position="170"/>
        <end position="217"/>
    </location>
</feature>
<evidence type="ECO:0000256" key="3">
    <source>
        <dbReference type="PROSITE-ProRule" id="PRU00267"/>
    </source>
</evidence>
<sequence>SSNSWKTTASTNNFTTASHSTINIHHHNNHTLSPDVLAKALQQSDIPNPDFTLNSNPAASNFVDGQFSWASDAYQQTIKKRKLSAASATPKPYDSKVPRPPNAFIIYHRTKSKELAQYKSNNLRVTSDARHPSKTVAEMWKEEPEHVKLQYQREADLALVEHKRKYPFYKYKPQKKDAKNKGKSKDSKSSSTSKDSKSSSKLSSKVDKSQIVPFEHRQQASMESAFTVFDTNPIEIKNESSKEENNPPTTPVILWINDNINHRFSLNGEQSTLTVHSFSYPLETEILSTSLREQSSVYASPLPSPVGQESFFPVQLHQEEPFVENPYLMDYVMSQLQDTDLLNTSHAFLQQHPITTTSLPPHYNQEIKLVNSSNDDNILLTPSILQMHNLHRWGITITHGLSSSSNQLDSTGVLINNLTQQQHLSTKSSITQQQIQHHIQLMHEAESLQDSFLRGVRLQGTNNGTHVQHPISHSQHKLIRLVLFLTGRL</sequence>
<dbReference type="OrthoDB" id="6247875at2759"/>
<evidence type="ECO:0000313" key="6">
    <source>
        <dbReference type="EMBL" id="CAG8610301.1"/>
    </source>
</evidence>
<feature type="compositionally biased region" description="Basic and acidic residues" evidence="4">
    <location>
        <begin position="174"/>
        <end position="217"/>
    </location>
</feature>
<proteinExistence type="predicted"/>
<feature type="DNA-binding region" description="HMG box" evidence="3">
    <location>
        <begin position="97"/>
        <end position="170"/>
    </location>
</feature>
<evidence type="ECO:0000256" key="2">
    <source>
        <dbReference type="ARBA" id="ARBA00023163"/>
    </source>
</evidence>
<dbReference type="Gene3D" id="1.10.30.10">
    <property type="entry name" value="High mobility group box domain"/>
    <property type="match status" value="1"/>
</dbReference>
<organism evidence="6 7">
    <name type="scientific">Ambispora leptoticha</name>
    <dbReference type="NCBI Taxonomy" id="144679"/>
    <lineage>
        <taxon>Eukaryota</taxon>
        <taxon>Fungi</taxon>
        <taxon>Fungi incertae sedis</taxon>
        <taxon>Mucoromycota</taxon>
        <taxon>Glomeromycotina</taxon>
        <taxon>Glomeromycetes</taxon>
        <taxon>Archaeosporales</taxon>
        <taxon>Ambisporaceae</taxon>
        <taxon>Ambispora</taxon>
    </lineage>
</organism>
<keyword evidence="2" id="KW-0804">Transcription</keyword>
<dbReference type="InterPro" id="IPR050140">
    <property type="entry name" value="SRY-related_HMG-box_TF-like"/>
</dbReference>
<gene>
    <name evidence="6" type="ORF">ALEPTO_LOCUS8532</name>
</gene>
<dbReference type="PROSITE" id="PS50118">
    <property type="entry name" value="HMG_BOX_2"/>
    <property type="match status" value="1"/>
</dbReference>
<reference evidence="6" key="1">
    <citation type="submission" date="2021-06" db="EMBL/GenBank/DDBJ databases">
        <authorList>
            <person name="Kallberg Y."/>
            <person name="Tangrot J."/>
            <person name="Rosling A."/>
        </authorList>
    </citation>
    <scope>NUCLEOTIDE SEQUENCE</scope>
    <source>
        <strain evidence="6">FL130A</strain>
    </source>
</reference>
<accession>A0A9N9GLF6</accession>
<evidence type="ECO:0000313" key="7">
    <source>
        <dbReference type="Proteomes" id="UP000789508"/>
    </source>
</evidence>
<dbReference type="PANTHER" id="PTHR10270:SF161">
    <property type="entry name" value="SEX-DETERMINING REGION Y PROTEIN"/>
    <property type="match status" value="1"/>
</dbReference>
<protein>
    <submittedName>
        <fullName evidence="6">11892_t:CDS:1</fullName>
    </submittedName>
</protein>
<evidence type="ECO:0000256" key="1">
    <source>
        <dbReference type="ARBA" id="ARBA00023125"/>
    </source>
</evidence>
<dbReference type="Proteomes" id="UP000789508">
    <property type="component" value="Unassembled WGS sequence"/>
</dbReference>
<dbReference type="AlphaFoldDB" id="A0A9N9GLF6"/>
<dbReference type="EMBL" id="CAJVPS010004996">
    <property type="protein sequence ID" value="CAG8610301.1"/>
    <property type="molecule type" value="Genomic_DNA"/>
</dbReference>
<evidence type="ECO:0000256" key="4">
    <source>
        <dbReference type="SAM" id="MobiDB-lite"/>
    </source>
</evidence>
<dbReference type="InterPro" id="IPR009071">
    <property type="entry name" value="HMG_box_dom"/>
</dbReference>
<feature type="non-terminal residue" evidence="6">
    <location>
        <position position="1"/>
    </location>
</feature>
<dbReference type="GO" id="GO:0001228">
    <property type="term" value="F:DNA-binding transcription activator activity, RNA polymerase II-specific"/>
    <property type="evidence" value="ECO:0007669"/>
    <property type="project" value="TreeGrafter"/>
</dbReference>
<keyword evidence="3" id="KW-0539">Nucleus</keyword>
<dbReference type="CDD" id="cd01389">
    <property type="entry name" value="HMG-box_ROX1-like"/>
    <property type="match status" value="1"/>
</dbReference>
<dbReference type="SUPFAM" id="SSF47095">
    <property type="entry name" value="HMG-box"/>
    <property type="match status" value="1"/>
</dbReference>